<dbReference type="InterPro" id="IPR008271">
    <property type="entry name" value="Ser/Thr_kinase_AS"/>
</dbReference>
<dbReference type="FunFam" id="1.10.238.10:FF:000001">
    <property type="entry name" value="Calmodulin 1"/>
    <property type="match status" value="1"/>
</dbReference>
<accession>A0A1R2BYT3</accession>
<dbReference type="InterPro" id="IPR011009">
    <property type="entry name" value="Kinase-like_dom_sf"/>
</dbReference>
<comment type="similarity">
    <text evidence="12">Belongs to the protein kinase superfamily. Ser/Thr protein kinase family. CDPK subfamily.</text>
</comment>
<evidence type="ECO:0000256" key="12">
    <source>
        <dbReference type="ARBA" id="ARBA00024334"/>
    </source>
</evidence>
<sequence length="500" mass="56956">MGCITIKANHAPRQSISQPQRLKTREITITPGTFVKIQQSFQYNNYKELMKIGSGAFAEVVLCEYLPTTAQRAVKKVHKSGLSTQQRDPNFMLKEIQILKTLDHPNILKCYEIFEDENKYYVATEYCPGGDLFAEILKLKKFTEAKAAEIMFQLLSALTYCHEKKVIHRDLKPENILLLGEKDHFTIKVADFGSSCILDKEHRLNGCFGSAYYIAPEVLTNNYNEKCDIWSLGIIMYILLTGRPPYSGKDTESIIQQVKECPLIITPFKVLGLSSESVDLLQLLLCLSPEKRISAREAVSHPWIAKHRNSFDDNSIEIVLQNLRIFNCESKLKEAVHIFLASQVISNQEINNIRKHFQLLDKDGDGKITSEELMTEYKKVMSINEAKAVVEDILLKLDQDQDGNIDYTEFLISCYDQQKVLSQEHLEIAFKMFDTDGSGTITVDEIRQTLENGQLAEEEAWDMLLQEADSNGDGCIDLKEFIALMHNMQNIPVLHAVEKT</sequence>
<evidence type="ECO:0000256" key="14">
    <source>
        <dbReference type="ARBA" id="ARBA00048679"/>
    </source>
</evidence>
<evidence type="ECO:0000259" key="18">
    <source>
        <dbReference type="PROSITE" id="PS50222"/>
    </source>
</evidence>
<evidence type="ECO:0000313" key="19">
    <source>
        <dbReference type="EMBL" id="OMJ81871.1"/>
    </source>
</evidence>
<feature type="domain" description="EF-hand" evidence="18">
    <location>
        <begin position="348"/>
        <end position="383"/>
    </location>
</feature>
<keyword evidence="6" id="KW-0479">Metal-binding</keyword>
<evidence type="ECO:0000256" key="11">
    <source>
        <dbReference type="ARBA" id="ARBA00022840"/>
    </source>
</evidence>
<keyword evidence="11 15" id="KW-0067">ATP-binding</keyword>
<dbReference type="EMBL" id="MPUH01000363">
    <property type="protein sequence ID" value="OMJ81871.1"/>
    <property type="molecule type" value="Genomic_DNA"/>
</dbReference>
<dbReference type="GO" id="GO:0005509">
    <property type="term" value="F:calcium ion binding"/>
    <property type="evidence" value="ECO:0007669"/>
    <property type="project" value="InterPro"/>
</dbReference>
<dbReference type="SUPFAM" id="SSF47473">
    <property type="entry name" value="EF-hand"/>
    <property type="match status" value="1"/>
</dbReference>
<evidence type="ECO:0000256" key="10">
    <source>
        <dbReference type="ARBA" id="ARBA00022837"/>
    </source>
</evidence>
<comment type="catalytic activity">
    <reaction evidence="14">
        <text>L-seryl-[protein] + ATP = O-phospho-L-seryl-[protein] + ADP + H(+)</text>
        <dbReference type="Rhea" id="RHEA:17989"/>
        <dbReference type="Rhea" id="RHEA-COMP:9863"/>
        <dbReference type="Rhea" id="RHEA-COMP:11604"/>
        <dbReference type="ChEBI" id="CHEBI:15378"/>
        <dbReference type="ChEBI" id="CHEBI:29999"/>
        <dbReference type="ChEBI" id="CHEBI:30616"/>
        <dbReference type="ChEBI" id="CHEBI:83421"/>
        <dbReference type="ChEBI" id="CHEBI:456216"/>
        <dbReference type="EC" id="2.7.11.1"/>
    </reaction>
</comment>
<evidence type="ECO:0000256" key="5">
    <source>
        <dbReference type="ARBA" id="ARBA00022679"/>
    </source>
</evidence>
<dbReference type="SMART" id="SM00220">
    <property type="entry name" value="S_TKc"/>
    <property type="match status" value="1"/>
</dbReference>
<keyword evidence="10" id="KW-0106">Calcium</keyword>
<feature type="domain" description="EF-hand" evidence="18">
    <location>
        <begin position="457"/>
        <end position="491"/>
    </location>
</feature>
<reference evidence="19 20" key="1">
    <citation type="submission" date="2016-11" db="EMBL/GenBank/DDBJ databases">
        <title>The macronuclear genome of Stentor coeruleus: a giant cell with tiny introns.</title>
        <authorList>
            <person name="Slabodnick M."/>
            <person name="Ruby J.G."/>
            <person name="Reiff S.B."/>
            <person name="Swart E.C."/>
            <person name="Gosai S."/>
            <person name="Prabakaran S."/>
            <person name="Witkowska E."/>
            <person name="Larue G.E."/>
            <person name="Fisher S."/>
            <person name="Freeman R.M."/>
            <person name="Gunawardena J."/>
            <person name="Chu W."/>
            <person name="Stover N.A."/>
            <person name="Gregory B.D."/>
            <person name="Nowacki M."/>
            <person name="Derisi J."/>
            <person name="Roy S.W."/>
            <person name="Marshall W.F."/>
            <person name="Sood P."/>
        </authorList>
    </citation>
    <scope>NUCLEOTIDE SEQUENCE [LARGE SCALE GENOMIC DNA]</scope>
    <source>
        <strain evidence="19">WM001</strain>
    </source>
</reference>
<dbReference type="EC" id="2.7.11.1" evidence="3"/>
<protein>
    <recommendedName>
        <fullName evidence="3">non-specific serine/threonine protein kinase</fullName>
        <ecNumber evidence="3">2.7.11.1</ecNumber>
    </recommendedName>
</protein>
<dbReference type="GO" id="GO:0005524">
    <property type="term" value="F:ATP binding"/>
    <property type="evidence" value="ECO:0007669"/>
    <property type="project" value="UniProtKB-UniRule"/>
</dbReference>
<dbReference type="PROSITE" id="PS00018">
    <property type="entry name" value="EF_HAND_1"/>
    <property type="match status" value="4"/>
</dbReference>
<evidence type="ECO:0000256" key="3">
    <source>
        <dbReference type="ARBA" id="ARBA00012513"/>
    </source>
</evidence>
<dbReference type="Pfam" id="PF13499">
    <property type="entry name" value="EF-hand_7"/>
    <property type="match status" value="2"/>
</dbReference>
<feature type="binding site" evidence="15">
    <location>
        <position position="76"/>
    </location>
    <ligand>
        <name>ATP</name>
        <dbReference type="ChEBI" id="CHEBI:30616"/>
    </ligand>
</feature>
<evidence type="ECO:0000256" key="13">
    <source>
        <dbReference type="ARBA" id="ARBA00047899"/>
    </source>
</evidence>
<evidence type="ECO:0000256" key="16">
    <source>
        <dbReference type="RuleBase" id="RU000304"/>
    </source>
</evidence>
<dbReference type="PROSITE" id="PS50222">
    <property type="entry name" value="EF_HAND_2"/>
    <property type="match status" value="4"/>
</dbReference>
<dbReference type="GO" id="GO:0004674">
    <property type="term" value="F:protein serine/threonine kinase activity"/>
    <property type="evidence" value="ECO:0007669"/>
    <property type="project" value="UniProtKB-KW"/>
</dbReference>
<evidence type="ECO:0000256" key="1">
    <source>
        <dbReference type="ARBA" id="ARBA00001946"/>
    </source>
</evidence>
<dbReference type="InterPro" id="IPR050205">
    <property type="entry name" value="CDPK_Ser/Thr_kinases"/>
</dbReference>
<evidence type="ECO:0000256" key="15">
    <source>
        <dbReference type="PROSITE-ProRule" id="PRU10141"/>
    </source>
</evidence>
<dbReference type="PROSITE" id="PS00107">
    <property type="entry name" value="PROTEIN_KINASE_ATP"/>
    <property type="match status" value="1"/>
</dbReference>
<evidence type="ECO:0000256" key="6">
    <source>
        <dbReference type="ARBA" id="ARBA00022723"/>
    </source>
</evidence>
<keyword evidence="8 15" id="KW-0547">Nucleotide-binding</keyword>
<dbReference type="Gene3D" id="3.30.200.20">
    <property type="entry name" value="Phosphorylase Kinase, domain 1"/>
    <property type="match status" value="1"/>
</dbReference>
<evidence type="ECO:0000256" key="7">
    <source>
        <dbReference type="ARBA" id="ARBA00022737"/>
    </source>
</evidence>
<dbReference type="InterPro" id="IPR000719">
    <property type="entry name" value="Prot_kinase_dom"/>
</dbReference>
<dbReference type="FunFam" id="3.30.200.20:FF:000315">
    <property type="entry name" value="Calcium-dependent protein kinase 3"/>
    <property type="match status" value="1"/>
</dbReference>
<dbReference type="Pfam" id="PF00069">
    <property type="entry name" value="Pkinase"/>
    <property type="match status" value="1"/>
</dbReference>
<dbReference type="InterPro" id="IPR011992">
    <property type="entry name" value="EF-hand-dom_pair"/>
</dbReference>
<comment type="cofactor">
    <cofactor evidence="1">
        <name>Mg(2+)</name>
        <dbReference type="ChEBI" id="CHEBI:18420"/>
    </cofactor>
</comment>
<comment type="subunit">
    <text evidence="2">Monomer.</text>
</comment>
<dbReference type="AlphaFoldDB" id="A0A1R2BYT3"/>
<evidence type="ECO:0000256" key="9">
    <source>
        <dbReference type="ARBA" id="ARBA00022777"/>
    </source>
</evidence>
<dbReference type="InterPro" id="IPR002048">
    <property type="entry name" value="EF_hand_dom"/>
</dbReference>
<dbReference type="Gene3D" id="1.10.238.10">
    <property type="entry name" value="EF-hand"/>
    <property type="match status" value="2"/>
</dbReference>
<keyword evidence="20" id="KW-1185">Reference proteome</keyword>
<gene>
    <name evidence="19" type="ORF">SteCoe_17572</name>
</gene>
<proteinExistence type="inferred from homology"/>
<organism evidence="19 20">
    <name type="scientific">Stentor coeruleus</name>
    <dbReference type="NCBI Taxonomy" id="5963"/>
    <lineage>
        <taxon>Eukaryota</taxon>
        <taxon>Sar</taxon>
        <taxon>Alveolata</taxon>
        <taxon>Ciliophora</taxon>
        <taxon>Postciliodesmatophora</taxon>
        <taxon>Heterotrichea</taxon>
        <taxon>Heterotrichida</taxon>
        <taxon>Stentoridae</taxon>
        <taxon>Stentor</taxon>
    </lineage>
</organism>
<evidence type="ECO:0000313" key="20">
    <source>
        <dbReference type="Proteomes" id="UP000187209"/>
    </source>
</evidence>
<dbReference type="CDD" id="cd05117">
    <property type="entry name" value="STKc_CAMK"/>
    <property type="match status" value="1"/>
</dbReference>
<dbReference type="InterPro" id="IPR018247">
    <property type="entry name" value="EF_Hand_1_Ca_BS"/>
</dbReference>
<dbReference type="InterPro" id="IPR017441">
    <property type="entry name" value="Protein_kinase_ATP_BS"/>
</dbReference>
<dbReference type="SUPFAM" id="SSF56112">
    <property type="entry name" value="Protein kinase-like (PK-like)"/>
    <property type="match status" value="1"/>
</dbReference>
<keyword evidence="9" id="KW-0418">Kinase</keyword>
<evidence type="ECO:0000256" key="4">
    <source>
        <dbReference type="ARBA" id="ARBA00022527"/>
    </source>
</evidence>
<feature type="domain" description="EF-hand" evidence="18">
    <location>
        <begin position="421"/>
        <end position="456"/>
    </location>
</feature>
<dbReference type="SMART" id="SM00054">
    <property type="entry name" value="EFh"/>
    <property type="match status" value="4"/>
</dbReference>
<dbReference type="FunFam" id="1.10.510.10:FF:000571">
    <property type="entry name" value="Maternal embryonic leucine zipper kinase"/>
    <property type="match status" value="1"/>
</dbReference>
<dbReference type="Gene3D" id="1.10.510.10">
    <property type="entry name" value="Transferase(Phosphotransferase) domain 1"/>
    <property type="match status" value="1"/>
</dbReference>
<dbReference type="PROSITE" id="PS00108">
    <property type="entry name" value="PROTEIN_KINASE_ST"/>
    <property type="match status" value="1"/>
</dbReference>
<evidence type="ECO:0000256" key="2">
    <source>
        <dbReference type="ARBA" id="ARBA00011245"/>
    </source>
</evidence>
<evidence type="ECO:0000259" key="17">
    <source>
        <dbReference type="PROSITE" id="PS50011"/>
    </source>
</evidence>
<evidence type="ECO:0000256" key="8">
    <source>
        <dbReference type="ARBA" id="ARBA00022741"/>
    </source>
</evidence>
<dbReference type="PROSITE" id="PS50011">
    <property type="entry name" value="PROTEIN_KINASE_DOM"/>
    <property type="match status" value="1"/>
</dbReference>
<keyword evidence="7" id="KW-0677">Repeat</keyword>
<feature type="domain" description="Protein kinase" evidence="17">
    <location>
        <begin position="46"/>
        <end position="304"/>
    </location>
</feature>
<comment type="caution">
    <text evidence="19">The sequence shown here is derived from an EMBL/GenBank/DDBJ whole genome shotgun (WGS) entry which is preliminary data.</text>
</comment>
<keyword evidence="4 16" id="KW-0723">Serine/threonine-protein kinase</keyword>
<dbReference type="PANTHER" id="PTHR24349">
    <property type="entry name" value="SERINE/THREONINE-PROTEIN KINASE"/>
    <property type="match status" value="1"/>
</dbReference>
<comment type="catalytic activity">
    <reaction evidence="13">
        <text>L-threonyl-[protein] + ATP = O-phospho-L-threonyl-[protein] + ADP + H(+)</text>
        <dbReference type="Rhea" id="RHEA:46608"/>
        <dbReference type="Rhea" id="RHEA-COMP:11060"/>
        <dbReference type="Rhea" id="RHEA-COMP:11605"/>
        <dbReference type="ChEBI" id="CHEBI:15378"/>
        <dbReference type="ChEBI" id="CHEBI:30013"/>
        <dbReference type="ChEBI" id="CHEBI:30616"/>
        <dbReference type="ChEBI" id="CHEBI:61977"/>
        <dbReference type="ChEBI" id="CHEBI:456216"/>
        <dbReference type="EC" id="2.7.11.1"/>
    </reaction>
</comment>
<dbReference type="Proteomes" id="UP000187209">
    <property type="component" value="Unassembled WGS sequence"/>
</dbReference>
<keyword evidence="5" id="KW-0808">Transferase</keyword>
<dbReference type="CDD" id="cd00051">
    <property type="entry name" value="EFh"/>
    <property type="match status" value="1"/>
</dbReference>
<name>A0A1R2BYT3_9CILI</name>
<feature type="domain" description="EF-hand" evidence="18">
    <location>
        <begin position="385"/>
        <end position="420"/>
    </location>
</feature>